<feature type="domain" description="Magnesium transporter MgtE intracellular" evidence="1">
    <location>
        <begin position="126"/>
        <end position="182"/>
    </location>
</feature>
<accession>A0A239JD53</accession>
<evidence type="ECO:0000313" key="2">
    <source>
        <dbReference type="EMBL" id="SNT03775.1"/>
    </source>
</evidence>
<dbReference type="EMBL" id="FZOY01000005">
    <property type="protein sequence ID" value="SNT03775.1"/>
    <property type="molecule type" value="Genomic_DNA"/>
</dbReference>
<sequence length="198" mass="21454">MSRPRRRRRIGKSVLTTISLLFLASGLLRMFDGTGAALARGLAAVEIGREDEQETLFESCEPDAEIRATLQLLRDRAAELDEREAEIAYRAQSLKVAEEEVRINLAALQSAEESLKATLALADGAAEADLDRLTNVYQSMKPKDAAAVFEEMDPSFAAGFLARMRPEVAAEVLAGLSSQKAYTVSVVLAGRNTGVPVE</sequence>
<dbReference type="Gene3D" id="1.25.60.10">
    <property type="entry name" value="MgtE N-terminal domain-like"/>
    <property type="match status" value="1"/>
</dbReference>
<keyword evidence="3" id="KW-1185">Reference proteome</keyword>
<dbReference type="InterPro" id="IPR006668">
    <property type="entry name" value="Mg_transptr_MgtE_intracell_dom"/>
</dbReference>
<dbReference type="RefSeq" id="WP_089233791.1">
    <property type="nucleotide sequence ID" value="NZ_FZOY01000005.1"/>
</dbReference>
<dbReference type="InterPro" id="IPR038076">
    <property type="entry name" value="MgtE_N_sf"/>
</dbReference>
<dbReference type="Proteomes" id="UP000198426">
    <property type="component" value="Unassembled WGS sequence"/>
</dbReference>
<organism evidence="2 3">
    <name type="scientific">Tropicimonas sediminicola</name>
    <dbReference type="NCBI Taxonomy" id="1031541"/>
    <lineage>
        <taxon>Bacteria</taxon>
        <taxon>Pseudomonadati</taxon>
        <taxon>Pseudomonadota</taxon>
        <taxon>Alphaproteobacteria</taxon>
        <taxon>Rhodobacterales</taxon>
        <taxon>Roseobacteraceae</taxon>
        <taxon>Tropicimonas</taxon>
    </lineage>
</organism>
<reference evidence="2 3" key="1">
    <citation type="submission" date="2017-06" db="EMBL/GenBank/DDBJ databases">
        <authorList>
            <person name="Kim H.J."/>
            <person name="Triplett B.A."/>
        </authorList>
    </citation>
    <scope>NUCLEOTIDE SEQUENCE [LARGE SCALE GENOMIC DNA]</scope>
    <source>
        <strain evidence="2 3">DSM 29339</strain>
    </source>
</reference>
<gene>
    <name evidence="2" type="ORF">SAMN05421757_105218</name>
</gene>
<proteinExistence type="predicted"/>
<evidence type="ECO:0000259" key="1">
    <source>
        <dbReference type="Pfam" id="PF03448"/>
    </source>
</evidence>
<dbReference type="AlphaFoldDB" id="A0A239JD53"/>
<dbReference type="SUPFAM" id="SSF158791">
    <property type="entry name" value="MgtE N-terminal domain-like"/>
    <property type="match status" value="1"/>
</dbReference>
<dbReference type="Pfam" id="PF03448">
    <property type="entry name" value="MgtE_N"/>
    <property type="match status" value="1"/>
</dbReference>
<name>A0A239JD53_9RHOB</name>
<evidence type="ECO:0000313" key="3">
    <source>
        <dbReference type="Proteomes" id="UP000198426"/>
    </source>
</evidence>
<protein>
    <submittedName>
        <fullName evidence="2">MgtE intracellular N domain-containing protein</fullName>
    </submittedName>
</protein>